<feature type="compositionally biased region" description="Low complexity" evidence="1">
    <location>
        <begin position="74"/>
        <end position="83"/>
    </location>
</feature>
<evidence type="ECO:0000313" key="3">
    <source>
        <dbReference type="Proteomes" id="UP001152888"/>
    </source>
</evidence>
<name>A0A9P0K1I7_ACAOB</name>
<evidence type="ECO:0000313" key="2">
    <source>
        <dbReference type="EMBL" id="CAH1965398.1"/>
    </source>
</evidence>
<dbReference type="EMBL" id="CAKOFQ010006723">
    <property type="protein sequence ID" value="CAH1965398.1"/>
    <property type="molecule type" value="Genomic_DNA"/>
</dbReference>
<accession>A0A9P0K1I7</accession>
<proteinExistence type="predicted"/>
<reference evidence="2" key="1">
    <citation type="submission" date="2022-03" db="EMBL/GenBank/DDBJ databases">
        <authorList>
            <person name="Sayadi A."/>
        </authorList>
    </citation>
    <scope>NUCLEOTIDE SEQUENCE</scope>
</reference>
<keyword evidence="3" id="KW-1185">Reference proteome</keyword>
<comment type="caution">
    <text evidence="2">The sequence shown here is derived from an EMBL/GenBank/DDBJ whole genome shotgun (WGS) entry which is preliminary data.</text>
</comment>
<gene>
    <name evidence="2" type="ORF">ACAOBT_LOCUS6309</name>
</gene>
<protein>
    <submittedName>
        <fullName evidence="2">Uncharacterized protein</fullName>
    </submittedName>
</protein>
<dbReference type="OrthoDB" id="6766206at2759"/>
<organism evidence="2 3">
    <name type="scientific">Acanthoscelides obtectus</name>
    <name type="common">Bean weevil</name>
    <name type="synonym">Bruchus obtectus</name>
    <dbReference type="NCBI Taxonomy" id="200917"/>
    <lineage>
        <taxon>Eukaryota</taxon>
        <taxon>Metazoa</taxon>
        <taxon>Ecdysozoa</taxon>
        <taxon>Arthropoda</taxon>
        <taxon>Hexapoda</taxon>
        <taxon>Insecta</taxon>
        <taxon>Pterygota</taxon>
        <taxon>Neoptera</taxon>
        <taxon>Endopterygota</taxon>
        <taxon>Coleoptera</taxon>
        <taxon>Polyphaga</taxon>
        <taxon>Cucujiformia</taxon>
        <taxon>Chrysomeloidea</taxon>
        <taxon>Chrysomelidae</taxon>
        <taxon>Bruchinae</taxon>
        <taxon>Bruchini</taxon>
        <taxon>Acanthoscelides</taxon>
    </lineage>
</organism>
<dbReference type="Proteomes" id="UP001152888">
    <property type="component" value="Unassembled WGS sequence"/>
</dbReference>
<dbReference type="AlphaFoldDB" id="A0A9P0K1I7"/>
<evidence type="ECO:0000256" key="1">
    <source>
        <dbReference type="SAM" id="MobiDB-lite"/>
    </source>
</evidence>
<feature type="region of interest" description="Disordered" evidence="1">
    <location>
        <begin position="66"/>
        <end position="89"/>
    </location>
</feature>
<sequence>MAEKPEAAPPSASEALPPPHHALQNHLVAVYVANEPTEYGYAAHRPPYANSGEECLVTYHPSAGVVGEPPAPSPSSCSSLSSSTDEGGGAIVSSAHQEVVLYEGTPSVVGRNTSGGVVLAVRQPQQQQGSGQVVVQHHPQPVQQQQQFVSVPYGWKRILNNGSVVYIRNSPSDSCLRSSLLTMDFPDNTHLTLTICSDKIILVMIM</sequence>